<dbReference type="EMBL" id="JAPEVI010000003">
    <property type="protein sequence ID" value="MCX2721917.1"/>
    <property type="molecule type" value="Genomic_DNA"/>
</dbReference>
<protein>
    <recommendedName>
        <fullName evidence="10">tRNA dimethylallyltransferase</fullName>
        <ecNumber evidence="10">2.5.1.75</ecNumber>
    </recommendedName>
    <alternativeName>
        <fullName evidence="10">Dimethylallyl diphosphate:tRNA dimethylallyltransferase</fullName>
        <shortName evidence="10">DMAPP:tRNA dimethylallyltransferase</shortName>
        <shortName evidence="10">DMATase</shortName>
    </alternativeName>
    <alternativeName>
        <fullName evidence="10">Isopentenyl-diphosphate:tRNA isopentenyltransferase</fullName>
        <shortName evidence="10">IPP transferase</shortName>
        <shortName evidence="10">IPPT</shortName>
        <shortName evidence="10">IPTase</shortName>
    </alternativeName>
</protein>
<dbReference type="InterPro" id="IPR027417">
    <property type="entry name" value="P-loop_NTPase"/>
</dbReference>
<keyword evidence="15" id="KW-1185">Reference proteome</keyword>
<comment type="subunit">
    <text evidence="10">Monomer.</text>
</comment>
<proteinExistence type="inferred from homology"/>
<evidence type="ECO:0000256" key="11">
    <source>
        <dbReference type="RuleBase" id="RU003783"/>
    </source>
</evidence>
<sequence>MNDSLEGNGKRAVGRRAILIAGPTASGKSALALDLAERRNGVIINADSMQLYEDLRLVSARPSAEEEALVPHRLYGILPASSAFSTGAWLSLASRELDAAWQAGRLPIVVGGTGLYFKALTEGFADLPDIPEDVRAGARELADEEGVTGLKSALAEAGDAEAAAGLSDPQRLARALEVIRATGKPLALWQKEQQSAPILTDEACDRFVLAPPRPWLHERIERRARLMLSEEGCEEVRALLAKGLSGKLPAMRAIGVGEIGAYLSGEVEYEQAAIRLTIATRQYAKRQETWFRNQMAKWQRVDPSTELDTNALL</sequence>
<keyword evidence="7 10" id="KW-0067">ATP-binding</keyword>
<keyword evidence="6 10" id="KW-0547">Nucleotide-binding</keyword>
<comment type="function">
    <text evidence="2 10 12">Catalyzes the transfer of a dimethylallyl group onto the adenine at position 37 in tRNAs that read codons beginning with uridine, leading to the formation of N6-(dimethylallyl)adenosine (i(6)A).</text>
</comment>
<feature type="site" description="Interaction with substrate tRNA" evidence="10">
    <location>
        <position position="113"/>
    </location>
</feature>
<dbReference type="RefSeq" id="WP_265961623.1">
    <property type="nucleotide sequence ID" value="NZ_JAPEVI010000003.1"/>
</dbReference>
<comment type="catalytic activity">
    <reaction evidence="9 10 11">
        <text>adenosine(37) in tRNA + dimethylallyl diphosphate = N(6)-dimethylallyladenosine(37) in tRNA + diphosphate</text>
        <dbReference type="Rhea" id="RHEA:26482"/>
        <dbReference type="Rhea" id="RHEA-COMP:10162"/>
        <dbReference type="Rhea" id="RHEA-COMP:10375"/>
        <dbReference type="ChEBI" id="CHEBI:33019"/>
        <dbReference type="ChEBI" id="CHEBI:57623"/>
        <dbReference type="ChEBI" id="CHEBI:74411"/>
        <dbReference type="ChEBI" id="CHEBI:74415"/>
        <dbReference type="EC" id="2.5.1.75"/>
    </reaction>
</comment>
<evidence type="ECO:0000256" key="8">
    <source>
        <dbReference type="ARBA" id="ARBA00022842"/>
    </source>
</evidence>
<dbReference type="SUPFAM" id="SSF52540">
    <property type="entry name" value="P-loop containing nucleoside triphosphate hydrolases"/>
    <property type="match status" value="1"/>
</dbReference>
<feature type="binding site" evidence="10">
    <location>
        <begin position="22"/>
        <end position="29"/>
    </location>
    <ligand>
        <name>ATP</name>
        <dbReference type="ChEBI" id="CHEBI:30616"/>
    </ligand>
</feature>
<comment type="caution">
    <text evidence="10">Lacks conserved residue(s) required for the propagation of feature annotation.</text>
</comment>
<accession>A0ABT3QY85</accession>
<evidence type="ECO:0000256" key="9">
    <source>
        <dbReference type="ARBA" id="ARBA00049563"/>
    </source>
</evidence>
<dbReference type="NCBIfam" id="TIGR00174">
    <property type="entry name" value="miaA"/>
    <property type="match status" value="1"/>
</dbReference>
<evidence type="ECO:0000256" key="12">
    <source>
        <dbReference type="RuleBase" id="RU003784"/>
    </source>
</evidence>
<evidence type="ECO:0000313" key="14">
    <source>
        <dbReference type="EMBL" id="MCX2721917.1"/>
    </source>
</evidence>
<comment type="caution">
    <text evidence="14">The sequence shown here is derived from an EMBL/GenBank/DDBJ whole genome shotgun (WGS) entry which is preliminary data.</text>
</comment>
<dbReference type="GO" id="GO:0052381">
    <property type="term" value="F:tRNA dimethylallyltransferase activity"/>
    <property type="evidence" value="ECO:0007669"/>
    <property type="project" value="UniProtKB-EC"/>
</dbReference>
<keyword evidence="8 10" id="KW-0460">Magnesium</keyword>
<keyword evidence="4 10" id="KW-0808">Transferase</keyword>
<feature type="site" description="Interaction with substrate tRNA" evidence="10">
    <location>
        <position position="135"/>
    </location>
</feature>
<keyword evidence="5 10" id="KW-0819">tRNA processing</keyword>
<evidence type="ECO:0000256" key="1">
    <source>
        <dbReference type="ARBA" id="ARBA00001946"/>
    </source>
</evidence>
<dbReference type="PANTHER" id="PTHR11088:SF60">
    <property type="entry name" value="TRNA DIMETHYLALLYLTRANSFERASE"/>
    <property type="match status" value="1"/>
</dbReference>
<feature type="region of interest" description="Interaction with substrate tRNA" evidence="10">
    <location>
        <begin position="47"/>
        <end position="50"/>
    </location>
</feature>
<evidence type="ECO:0000256" key="4">
    <source>
        <dbReference type="ARBA" id="ARBA00022679"/>
    </source>
</evidence>
<evidence type="ECO:0000256" key="13">
    <source>
        <dbReference type="RuleBase" id="RU003785"/>
    </source>
</evidence>
<feature type="region of interest" description="Interaction with substrate tRNA" evidence="10">
    <location>
        <begin position="170"/>
        <end position="174"/>
    </location>
</feature>
<comment type="similarity">
    <text evidence="3 10 13">Belongs to the IPP transferase family.</text>
</comment>
<comment type="cofactor">
    <cofactor evidence="1 10">
        <name>Mg(2+)</name>
        <dbReference type="ChEBI" id="CHEBI:18420"/>
    </cofactor>
</comment>
<evidence type="ECO:0000256" key="10">
    <source>
        <dbReference type="HAMAP-Rule" id="MF_00185"/>
    </source>
</evidence>
<evidence type="ECO:0000313" key="15">
    <source>
        <dbReference type="Proteomes" id="UP001300261"/>
    </source>
</evidence>
<dbReference type="EC" id="2.5.1.75" evidence="10"/>
<evidence type="ECO:0000256" key="5">
    <source>
        <dbReference type="ARBA" id="ARBA00022694"/>
    </source>
</evidence>
<dbReference type="Gene3D" id="3.40.50.300">
    <property type="entry name" value="P-loop containing nucleotide triphosphate hydrolases"/>
    <property type="match status" value="1"/>
</dbReference>
<dbReference type="CDD" id="cd02019">
    <property type="entry name" value="NK"/>
    <property type="match status" value="1"/>
</dbReference>
<dbReference type="PANTHER" id="PTHR11088">
    <property type="entry name" value="TRNA DIMETHYLALLYLTRANSFERASE"/>
    <property type="match status" value="1"/>
</dbReference>
<name>A0ABT3QY85_9HYPH</name>
<evidence type="ECO:0000256" key="3">
    <source>
        <dbReference type="ARBA" id="ARBA00005842"/>
    </source>
</evidence>
<feature type="binding site" evidence="10">
    <location>
        <begin position="24"/>
        <end position="29"/>
    </location>
    <ligand>
        <name>substrate</name>
    </ligand>
</feature>
<evidence type="ECO:0000256" key="6">
    <source>
        <dbReference type="ARBA" id="ARBA00022741"/>
    </source>
</evidence>
<dbReference type="HAMAP" id="MF_00185">
    <property type="entry name" value="IPP_trans"/>
    <property type="match status" value="1"/>
</dbReference>
<organism evidence="14 15">
    <name type="scientific">Roseibium salinum</name>
    <dbReference type="NCBI Taxonomy" id="1604349"/>
    <lineage>
        <taxon>Bacteria</taxon>
        <taxon>Pseudomonadati</taxon>
        <taxon>Pseudomonadota</taxon>
        <taxon>Alphaproteobacteria</taxon>
        <taxon>Hyphomicrobiales</taxon>
        <taxon>Stappiaceae</taxon>
        <taxon>Roseibium</taxon>
    </lineage>
</organism>
<dbReference type="InterPro" id="IPR018022">
    <property type="entry name" value="IPT"/>
</dbReference>
<dbReference type="Gene3D" id="1.10.20.140">
    <property type="match status" value="1"/>
</dbReference>
<gene>
    <name evidence="10 14" type="primary">miaA</name>
    <name evidence="14" type="ORF">ON753_05790</name>
</gene>
<evidence type="ECO:0000256" key="7">
    <source>
        <dbReference type="ARBA" id="ARBA00022840"/>
    </source>
</evidence>
<evidence type="ECO:0000256" key="2">
    <source>
        <dbReference type="ARBA" id="ARBA00003213"/>
    </source>
</evidence>
<dbReference type="Pfam" id="PF01715">
    <property type="entry name" value="IPPT"/>
    <property type="match status" value="1"/>
</dbReference>
<dbReference type="Proteomes" id="UP001300261">
    <property type="component" value="Unassembled WGS sequence"/>
</dbReference>
<dbReference type="InterPro" id="IPR039657">
    <property type="entry name" value="Dimethylallyltransferase"/>
</dbReference>
<reference evidence="14 15" key="1">
    <citation type="journal article" date="2016" name="Int. J. Syst. Evol. Microbiol.">
        <title>Labrenzia salina sp. nov., isolated from the rhizosphere of the halophyte Arthrocnemum macrostachyum.</title>
        <authorList>
            <person name="Camacho M."/>
            <person name="Redondo-Gomez S."/>
            <person name="Rodriguez-Llorente I."/>
            <person name="Rohde M."/>
            <person name="Sproer C."/>
            <person name="Schumann P."/>
            <person name="Klenk H.P."/>
            <person name="Montero-Calasanz M.D.C."/>
        </authorList>
    </citation>
    <scope>NUCLEOTIDE SEQUENCE [LARGE SCALE GENOMIC DNA]</scope>
    <source>
        <strain evidence="14 15">DSM 29163</strain>
    </source>
</reference>